<comment type="caution">
    <text evidence="1">The sequence shown here is derived from an EMBL/GenBank/DDBJ whole genome shotgun (WGS) entry which is preliminary data.</text>
</comment>
<protein>
    <submittedName>
        <fullName evidence="1">HsdR family type I site-specific deoxyribonuclease</fullName>
    </submittedName>
</protein>
<proteinExistence type="predicted"/>
<reference evidence="1" key="2">
    <citation type="journal article" date="2014" name="ISME J.">
        <title>Microbial stratification in low pH oxic and suboxic macroscopic growths along an acid mine drainage.</title>
        <authorList>
            <person name="Mendez-Garcia C."/>
            <person name="Mesa V."/>
            <person name="Sprenger R.R."/>
            <person name="Richter M."/>
            <person name="Diez M.S."/>
            <person name="Solano J."/>
            <person name="Bargiela R."/>
            <person name="Golyshina O.V."/>
            <person name="Manteca A."/>
            <person name="Ramos J.L."/>
            <person name="Gallego J.R."/>
            <person name="Llorente I."/>
            <person name="Martins Dos Santos V.A."/>
            <person name="Jensen O.N."/>
            <person name="Pelaez A.I."/>
            <person name="Sanchez J."/>
            <person name="Ferrer M."/>
        </authorList>
    </citation>
    <scope>NUCLEOTIDE SEQUENCE</scope>
</reference>
<dbReference type="AlphaFoldDB" id="T1B862"/>
<gene>
    <name evidence="1" type="ORF">B1B_06635</name>
</gene>
<organism evidence="1">
    <name type="scientific">mine drainage metagenome</name>
    <dbReference type="NCBI Taxonomy" id="410659"/>
    <lineage>
        <taxon>unclassified sequences</taxon>
        <taxon>metagenomes</taxon>
        <taxon>ecological metagenomes</taxon>
    </lineage>
</organism>
<feature type="non-terminal residue" evidence="1">
    <location>
        <position position="1"/>
    </location>
</feature>
<dbReference type="EMBL" id="AUZY01004204">
    <property type="protein sequence ID" value="EQD64638.1"/>
    <property type="molecule type" value="Genomic_DNA"/>
</dbReference>
<reference evidence="1" key="1">
    <citation type="submission" date="2013-08" db="EMBL/GenBank/DDBJ databases">
        <authorList>
            <person name="Mendez C."/>
            <person name="Richter M."/>
            <person name="Ferrer M."/>
            <person name="Sanchez J."/>
        </authorList>
    </citation>
    <scope>NUCLEOTIDE SEQUENCE</scope>
</reference>
<evidence type="ECO:0000313" key="1">
    <source>
        <dbReference type="EMBL" id="EQD64638.1"/>
    </source>
</evidence>
<sequence length="123" mass="13780">LMKAKEVNEDILHDIKSIKETIDSVDSAEATEGEIKTAFKEAVRSALNDLGAGAFNAFCEDLASRKGIKLILKGERTLGKNDRKNTMRSIRYSAIKVLKTNTVQEENLVVENIYQKLRDTFGF</sequence>
<name>T1B862_9ZZZZ</name>
<accession>T1B862</accession>